<dbReference type="RefSeq" id="WP_012120958.1">
    <property type="nucleotide sequence ID" value="NC_009767.1"/>
</dbReference>
<dbReference type="OrthoDB" id="3720945at2"/>
<dbReference type="CDD" id="cd08500">
    <property type="entry name" value="PBP2_NikA_DppA_OppA_like_4"/>
    <property type="match status" value="1"/>
</dbReference>
<keyword evidence="5" id="KW-1185">Reference proteome</keyword>
<proteinExistence type="predicted"/>
<feature type="region of interest" description="Disordered" evidence="1">
    <location>
        <begin position="34"/>
        <end position="57"/>
    </location>
</feature>
<dbReference type="InterPro" id="IPR000914">
    <property type="entry name" value="SBP_5_dom"/>
</dbReference>
<evidence type="ECO:0000313" key="5">
    <source>
        <dbReference type="Proteomes" id="UP000000263"/>
    </source>
</evidence>
<feature type="signal peptide" evidence="2">
    <location>
        <begin position="1"/>
        <end position="28"/>
    </location>
</feature>
<dbReference type="Gene3D" id="3.10.105.10">
    <property type="entry name" value="Dipeptide-binding Protein, Domain 3"/>
    <property type="match status" value="1"/>
</dbReference>
<evidence type="ECO:0000256" key="2">
    <source>
        <dbReference type="SAM" id="SignalP"/>
    </source>
</evidence>
<dbReference type="PANTHER" id="PTHR30290">
    <property type="entry name" value="PERIPLASMIC BINDING COMPONENT OF ABC TRANSPORTER"/>
    <property type="match status" value="1"/>
</dbReference>
<dbReference type="Proteomes" id="UP000000263">
    <property type="component" value="Chromosome"/>
</dbReference>
<dbReference type="PROSITE" id="PS51257">
    <property type="entry name" value="PROKAR_LIPOPROTEIN"/>
    <property type="match status" value="1"/>
</dbReference>
<dbReference type="GO" id="GO:0015833">
    <property type="term" value="P:peptide transport"/>
    <property type="evidence" value="ECO:0007669"/>
    <property type="project" value="TreeGrafter"/>
</dbReference>
<dbReference type="EMBL" id="CP000804">
    <property type="protein sequence ID" value="ABU58534.1"/>
    <property type="molecule type" value="Genomic_DNA"/>
</dbReference>
<protein>
    <submittedName>
        <fullName evidence="4">Extracellular solute-binding protein family 5</fullName>
    </submittedName>
</protein>
<dbReference type="STRING" id="383372.Rcas_2454"/>
<dbReference type="PANTHER" id="PTHR30290:SF62">
    <property type="entry name" value="OLIGOPEPTIDE ABC TRANSPORTER, PERIPLASMIC OLIGOPEPTIDE-BINDING PROTEIN"/>
    <property type="match status" value="1"/>
</dbReference>
<dbReference type="eggNOG" id="COG0747">
    <property type="taxonomic scope" value="Bacteria"/>
</dbReference>
<sequence length="682" mass="76647">MNKNARRSISRRNFLRLSAVLGASAGLAACGGAPTAPAPTAAPSAPTAPPAPTVAPVATAAPPQAATAVPVAVSQFNEAPVLAELVQQGKLPPVDQRLPKNPVVLTGLDGVGKYGGTIRRGFRGFSDRWGPTKIQNEGLTWYNPDLSLRANIVESWEVSSDARQWTFKLREGMKWSDGSDFTTDDWKWWYENVLLNDQITTALPGVWSTGSPRVAMKAEFPDRYTAVFTFQDPKPLFAYNVTREQPFVHAGFMKQFHEGFADKAKLEADAKAAGFETWVQLFNDKNWWWTVGRPSLGPWVAVNTMTEQLFIMERNPYFWQVDEDGNQLPYIDKITHLLFETPDAFNTRIIAGEVDFQARHVSIGDFTLLKENESRGDYQVVLGVSANHIAFQPNHTAKNPKIREFFQNRDVRIALSLAINRDEINELVFNGTAVPRQYSPLSMSPQYYEKLTKAYIEYDPARANQLLDQAGYDKKDTQGFRLWKDGSGPISFIIEGTAQAGSPDEDAVQTMIKYFADVGIKATYKAQERSLYTERYQANEVEAAFWGGDRTLLPIVAPWIFLGSMIDRPWAAAWGIYYNNPNDPNAEQPPEGHFITKIWDIQKQIDVEPDEEKRNALFRQILDIWAEELPMIGILGELPSPTIVKNGFKGFRAGFPNDDTTEDENLLNTQTYYWDDPAKHTN</sequence>
<feature type="chain" id="PRO_5002714090" evidence="2">
    <location>
        <begin position="29"/>
        <end position="682"/>
    </location>
</feature>
<dbReference type="AlphaFoldDB" id="A7NLY6"/>
<dbReference type="InterPro" id="IPR019546">
    <property type="entry name" value="TAT_signal_bac_arc"/>
</dbReference>
<dbReference type="Pfam" id="PF00496">
    <property type="entry name" value="SBP_bac_5"/>
    <property type="match status" value="1"/>
</dbReference>
<reference evidence="4 5" key="1">
    <citation type="submission" date="2007-08" db="EMBL/GenBank/DDBJ databases">
        <title>Complete sequence of Roseiflexus castenholzii DSM 13941.</title>
        <authorList>
            <consortium name="US DOE Joint Genome Institute"/>
            <person name="Copeland A."/>
            <person name="Lucas S."/>
            <person name="Lapidus A."/>
            <person name="Barry K."/>
            <person name="Glavina del Rio T."/>
            <person name="Dalin E."/>
            <person name="Tice H."/>
            <person name="Pitluck S."/>
            <person name="Thompson L.S."/>
            <person name="Brettin T."/>
            <person name="Bruce D."/>
            <person name="Detter J.C."/>
            <person name="Han C."/>
            <person name="Tapia R."/>
            <person name="Schmutz J."/>
            <person name="Larimer F."/>
            <person name="Land M."/>
            <person name="Hauser L."/>
            <person name="Kyrpides N."/>
            <person name="Mikhailova N."/>
            <person name="Bryant D.A."/>
            <person name="Hanada S."/>
            <person name="Tsukatani Y."/>
            <person name="Richardson P."/>
        </authorList>
    </citation>
    <scope>NUCLEOTIDE SEQUENCE [LARGE SCALE GENOMIC DNA]</scope>
    <source>
        <strain evidence="5">DSM 13941 / HLO8</strain>
    </source>
</reference>
<dbReference type="Gene3D" id="3.40.190.10">
    <property type="entry name" value="Periplasmic binding protein-like II"/>
    <property type="match status" value="1"/>
</dbReference>
<keyword evidence="2" id="KW-0732">Signal</keyword>
<dbReference type="InterPro" id="IPR006311">
    <property type="entry name" value="TAT_signal"/>
</dbReference>
<organism evidence="4 5">
    <name type="scientific">Roseiflexus castenholzii (strain DSM 13941 / HLO8)</name>
    <dbReference type="NCBI Taxonomy" id="383372"/>
    <lineage>
        <taxon>Bacteria</taxon>
        <taxon>Bacillati</taxon>
        <taxon>Chloroflexota</taxon>
        <taxon>Chloroflexia</taxon>
        <taxon>Chloroflexales</taxon>
        <taxon>Roseiflexineae</taxon>
        <taxon>Roseiflexaceae</taxon>
        <taxon>Roseiflexus</taxon>
    </lineage>
</organism>
<dbReference type="SUPFAM" id="SSF53850">
    <property type="entry name" value="Periplasmic binding protein-like II"/>
    <property type="match status" value="1"/>
</dbReference>
<evidence type="ECO:0000259" key="3">
    <source>
        <dbReference type="Pfam" id="PF00496"/>
    </source>
</evidence>
<dbReference type="KEGG" id="rca:Rcas_2454"/>
<name>A7NLY6_ROSCS</name>
<feature type="compositionally biased region" description="Low complexity" evidence="1">
    <location>
        <begin position="34"/>
        <end position="45"/>
    </location>
</feature>
<evidence type="ECO:0000313" key="4">
    <source>
        <dbReference type="EMBL" id="ABU58534.1"/>
    </source>
</evidence>
<dbReference type="InterPro" id="IPR039424">
    <property type="entry name" value="SBP_5"/>
</dbReference>
<dbReference type="HOGENOM" id="CLU_017028_8_2_0"/>
<accession>A7NLY6</accession>
<feature type="domain" description="Solute-binding protein family 5" evidence="3">
    <location>
        <begin position="150"/>
        <end position="547"/>
    </location>
</feature>
<evidence type="ECO:0000256" key="1">
    <source>
        <dbReference type="SAM" id="MobiDB-lite"/>
    </source>
</evidence>
<dbReference type="PROSITE" id="PS51318">
    <property type="entry name" value="TAT"/>
    <property type="match status" value="1"/>
</dbReference>
<dbReference type="NCBIfam" id="TIGR01409">
    <property type="entry name" value="TAT_signal_seq"/>
    <property type="match status" value="1"/>
</dbReference>
<gene>
    <name evidence="4" type="ordered locus">Rcas_2454</name>
</gene>
<dbReference type="GO" id="GO:1904680">
    <property type="term" value="F:peptide transmembrane transporter activity"/>
    <property type="evidence" value="ECO:0007669"/>
    <property type="project" value="TreeGrafter"/>
</dbReference>